<reference evidence="2 3" key="1">
    <citation type="submission" date="2021-06" db="EMBL/GenBank/DDBJ databases">
        <title>Caerostris extrusa draft genome.</title>
        <authorList>
            <person name="Kono N."/>
            <person name="Arakawa K."/>
        </authorList>
    </citation>
    <scope>NUCLEOTIDE SEQUENCE [LARGE SCALE GENOMIC DNA]</scope>
</reference>
<feature type="transmembrane region" description="Helical" evidence="1">
    <location>
        <begin position="29"/>
        <end position="47"/>
    </location>
</feature>
<feature type="transmembrane region" description="Helical" evidence="1">
    <location>
        <begin position="77"/>
        <end position="96"/>
    </location>
</feature>
<keyword evidence="1" id="KW-0472">Membrane</keyword>
<dbReference type="EMBL" id="BPLR01018122">
    <property type="protein sequence ID" value="GIY97130.1"/>
    <property type="molecule type" value="Genomic_DNA"/>
</dbReference>
<organism evidence="2 3">
    <name type="scientific">Caerostris extrusa</name>
    <name type="common">Bark spider</name>
    <name type="synonym">Caerostris bankana</name>
    <dbReference type="NCBI Taxonomy" id="172846"/>
    <lineage>
        <taxon>Eukaryota</taxon>
        <taxon>Metazoa</taxon>
        <taxon>Ecdysozoa</taxon>
        <taxon>Arthropoda</taxon>
        <taxon>Chelicerata</taxon>
        <taxon>Arachnida</taxon>
        <taxon>Araneae</taxon>
        <taxon>Araneomorphae</taxon>
        <taxon>Entelegynae</taxon>
        <taxon>Araneoidea</taxon>
        <taxon>Araneidae</taxon>
        <taxon>Caerostris</taxon>
    </lineage>
</organism>
<evidence type="ECO:0000313" key="3">
    <source>
        <dbReference type="Proteomes" id="UP001054945"/>
    </source>
</evidence>
<gene>
    <name evidence="2" type="ORF">CEXT_430881</name>
</gene>
<protein>
    <submittedName>
        <fullName evidence="2">Uncharacterized protein</fullName>
    </submittedName>
</protein>
<keyword evidence="1" id="KW-1133">Transmembrane helix</keyword>
<evidence type="ECO:0000256" key="1">
    <source>
        <dbReference type="SAM" id="Phobius"/>
    </source>
</evidence>
<evidence type="ECO:0000313" key="2">
    <source>
        <dbReference type="EMBL" id="GIY97130.1"/>
    </source>
</evidence>
<sequence>MGYHELGCAAILVCCFNEQLTVTSGVGKFVSGFYLMLASNGLNLILLSKMKLTEMSVLQIDHGRLPARAFYFLGRKLRLQCSLCFICALSTFMHAFKFWYLDDLGTGQYFMGICVFVEGFVAQVLFVFSFNWFIENFGCFTCVISTFLA</sequence>
<feature type="transmembrane region" description="Helical" evidence="1">
    <location>
        <begin position="108"/>
        <end position="128"/>
    </location>
</feature>
<name>A0AAV4XSI0_CAEEX</name>
<comment type="caution">
    <text evidence="2">The sequence shown here is derived from an EMBL/GenBank/DDBJ whole genome shotgun (WGS) entry which is preliminary data.</text>
</comment>
<dbReference type="AlphaFoldDB" id="A0AAV4XSI0"/>
<dbReference type="Proteomes" id="UP001054945">
    <property type="component" value="Unassembled WGS sequence"/>
</dbReference>
<keyword evidence="1" id="KW-0812">Transmembrane</keyword>
<accession>A0AAV4XSI0</accession>
<proteinExistence type="predicted"/>
<keyword evidence="3" id="KW-1185">Reference proteome</keyword>